<reference evidence="1 2" key="1">
    <citation type="submission" date="2020-03" db="EMBL/GenBank/DDBJ databases">
        <title>Draft genome sequence of environmentally isolated cultures.</title>
        <authorList>
            <person name="Wilson H.S."/>
            <person name="De Leon M.E."/>
        </authorList>
    </citation>
    <scope>NUCLEOTIDE SEQUENCE [LARGE SCALE GENOMIC DNA]</scope>
    <source>
        <strain evidence="1 2">HSC-31F16</strain>
    </source>
</reference>
<evidence type="ECO:0000313" key="2">
    <source>
        <dbReference type="Proteomes" id="UP001515641"/>
    </source>
</evidence>
<sequence>MNHFAVLLFLPTLALAAEVFNGYETYYSRLPNRLFPSPSVELEPFSLEGEPEVRYVWQGMAAGRHHKVELKEGKIILDGRTWLAKSIRAFPGEVVNAGDLGREAVAYFATGWACVENTPASASGTAARHKSVYLLRLGRSKPQGWKLPSLFASCQGLRFLNGQVRFDKLEYRYRSGKDEPAGVVLHEYAIKSGRFVPLAGKRFAFFVEEGNVYRFLLD</sequence>
<keyword evidence="2" id="KW-1185">Reference proteome</keyword>
<organism evidence="1 2">
    <name type="scientific">Chromobacterium fluminis</name>
    <dbReference type="NCBI Taxonomy" id="3044269"/>
    <lineage>
        <taxon>Bacteria</taxon>
        <taxon>Pseudomonadati</taxon>
        <taxon>Pseudomonadota</taxon>
        <taxon>Betaproteobacteria</taxon>
        <taxon>Neisseriales</taxon>
        <taxon>Chromobacteriaceae</taxon>
        <taxon>Chromobacterium</taxon>
    </lineage>
</organism>
<dbReference type="RefSeq" id="WP_166451681.1">
    <property type="nucleotide sequence ID" value="NZ_JAAOMA010000010.1"/>
</dbReference>
<comment type="caution">
    <text evidence="1">The sequence shown here is derived from an EMBL/GenBank/DDBJ whole genome shotgun (WGS) entry which is preliminary data.</text>
</comment>
<dbReference type="Proteomes" id="UP001515641">
    <property type="component" value="Unassembled WGS sequence"/>
</dbReference>
<accession>A0ABX0L0H2</accession>
<protein>
    <submittedName>
        <fullName evidence="1">Uncharacterized protein</fullName>
    </submittedName>
</protein>
<gene>
    <name evidence="1" type="ORF">HA052_09040</name>
</gene>
<name>A0ABX0L0H2_9NEIS</name>
<dbReference type="EMBL" id="JAAOMA010000010">
    <property type="protein sequence ID" value="NHR05347.1"/>
    <property type="molecule type" value="Genomic_DNA"/>
</dbReference>
<proteinExistence type="predicted"/>
<evidence type="ECO:0000313" key="1">
    <source>
        <dbReference type="EMBL" id="NHR05347.1"/>
    </source>
</evidence>